<dbReference type="Proteomes" id="UP001066276">
    <property type="component" value="Chromosome 5"/>
</dbReference>
<accession>A0AAV7RYX3</accession>
<sequence>MGVWAAEERGWLGGGEEDPEKLVASRPVAGSGSRRWAAVKVQAGAEGALPYLRLQRGTRLSAPGWFLTRGRGSAACRRPRACSPRSAQRLRRGHSPRVANVGLPPSPTPMPAPAAFGGPLVRLQSRRRVARCRAELGSQAAIMDRGQTTPPCLHFHP</sequence>
<reference evidence="2" key="1">
    <citation type="journal article" date="2022" name="bioRxiv">
        <title>Sequencing and chromosome-scale assembly of the giantPleurodeles waltlgenome.</title>
        <authorList>
            <person name="Brown T."/>
            <person name="Elewa A."/>
            <person name="Iarovenko S."/>
            <person name="Subramanian E."/>
            <person name="Araus A.J."/>
            <person name="Petzold A."/>
            <person name="Susuki M."/>
            <person name="Suzuki K.-i.T."/>
            <person name="Hayashi T."/>
            <person name="Toyoda A."/>
            <person name="Oliveira C."/>
            <person name="Osipova E."/>
            <person name="Leigh N.D."/>
            <person name="Simon A."/>
            <person name="Yun M.H."/>
        </authorList>
    </citation>
    <scope>NUCLEOTIDE SEQUENCE</scope>
    <source>
        <strain evidence="2">20211129_DDA</strain>
        <tissue evidence="2">Liver</tissue>
    </source>
</reference>
<feature type="region of interest" description="Disordered" evidence="1">
    <location>
        <begin position="1"/>
        <end position="21"/>
    </location>
</feature>
<name>A0AAV7RYX3_PLEWA</name>
<keyword evidence="3" id="KW-1185">Reference proteome</keyword>
<feature type="compositionally biased region" description="Basic and acidic residues" evidence="1">
    <location>
        <begin position="1"/>
        <end position="10"/>
    </location>
</feature>
<proteinExistence type="predicted"/>
<evidence type="ECO:0000256" key="1">
    <source>
        <dbReference type="SAM" id="MobiDB-lite"/>
    </source>
</evidence>
<comment type="caution">
    <text evidence="2">The sequence shown here is derived from an EMBL/GenBank/DDBJ whole genome shotgun (WGS) entry which is preliminary data.</text>
</comment>
<dbReference type="EMBL" id="JANPWB010000009">
    <property type="protein sequence ID" value="KAJ1156907.1"/>
    <property type="molecule type" value="Genomic_DNA"/>
</dbReference>
<dbReference type="AlphaFoldDB" id="A0AAV7RYX3"/>
<protein>
    <submittedName>
        <fullName evidence="2">Uncharacterized protein</fullName>
    </submittedName>
</protein>
<evidence type="ECO:0000313" key="2">
    <source>
        <dbReference type="EMBL" id="KAJ1156907.1"/>
    </source>
</evidence>
<organism evidence="2 3">
    <name type="scientific">Pleurodeles waltl</name>
    <name type="common">Iberian ribbed newt</name>
    <dbReference type="NCBI Taxonomy" id="8319"/>
    <lineage>
        <taxon>Eukaryota</taxon>
        <taxon>Metazoa</taxon>
        <taxon>Chordata</taxon>
        <taxon>Craniata</taxon>
        <taxon>Vertebrata</taxon>
        <taxon>Euteleostomi</taxon>
        <taxon>Amphibia</taxon>
        <taxon>Batrachia</taxon>
        <taxon>Caudata</taxon>
        <taxon>Salamandroidea</taxon>
        <taxon>Salamandridae</taxon>
        <taxon>Pleurodelinae</taxon>
        <taxon>Pleurodeles</taxon>
    </lineage>
</organism>
<feature type="region of interest" description="Disordered" evidence="1">
    <location>
        <begin position="77"/>
        <end position="112"/>
    </location>
</feature>
<gene>
    <name evidence="2" type="ORF">NDU88_009624</name>
</gene>
<feature type="compositionally biased region" description="Low complexity" evidence="1">
    <location>
        <begin position="77"/>
        <end position="87"/>
    </location>
</feature>
<evidence type="ECO:0000313" key="3">
    <source>
        <dbReference type="Proteomes" id="UP001066276"/>
    </source>
</evidence>